<reference evidence="1 2" key="1">
    <citation type="submission" date="2020-09" db="EMBL/GenBank/DDBJ databases">
        <title>De no assembly of potato wild relative species, Solanum commersonii.</title>
        <authorList>
            <person name="Cho K."/>
        </authorList>
    </citation>
    <scope>NUCLEOTIDE SEQUENCE [LARGE SCALE GENOMIC DNA]</scope>
    <source>
        <strain evidence="1">LZ3.2</strain>
        <tissue evidence="1">Leaf</tissue>
    </source>
</reference>
<dbReference type="Proteomes" id="UP000824120">
    <property type="component" value="Chromosome 1"/>
</dbReference>
<sequence length="162" mass="18447">MYTTRLNLLKQGSIVYPKIQVVAHYYQRFSSSQYLLQMQVQAQQKYLNPLTKRMIPFPHTKLTQDQKGLYKACNGVECKGMSQRDSKSSYIVYETSFGLIIAIHSCSFNYEHYSKSSILIETETQICQGTATFKYIQEVAKISEGSKSFAIKTEGATSSNVH</sequence>
<evidence type="ECO:0000313" key="1">
    <source>
        <dbReference type="EMBL" id="KAG5631276.1"/>
    </source>
</evidence>
<protein>
    <submittedName>
        <fullName evidence="1">Uncharacterized protein</fullName>
    </submittedName>
</protein>
<accession>A0A9J6B3Q9</accession>
<gene>
    <name evidence="1" type="ORF">H5410_002993</name>
</gene>
<organism evidence="1 2">
    <name type="scientific">Solanum commersonii</name>
    <name type="common">Commerson's wild potato</name>
    <name type="synonym">Commerson's nightshade</name>
    <dbReference type="NCBI Taxonomy" id="4109"/>
    <lineage>
        <taxon>Eukaryota</taxon>
        <taxon>Viridiplantae</taxon>
        <taxon>Streptophyta</taxon>
        <taxon>Embryophyta</taxon>
        <taxon>Tracheophyta</taxon>
        <taxon>Spermatophyta</taxon>
        <taxon>Magnoliopsida</taxon>
        <taxon>eudicotyledons</taxon>
        <taxon>Gunneridae</taxon>
        <taxon>Pentapetalae</taxon>
        <taxon>asterids</taxon>
        <taxon>lamiids</taxon>
        <taxon>Solanales</taxon>
        <taxon>Solanaceae</taxon>
        <taxon>Solanoideae</taxon>
        <taxon>Solaneae</taxon>
        <taxon>Solanum</taxon>
    </lineage>
</organism>
<proteinExistence type="predicted"/>
<comment type="caution">
    <text evidence="1">The sequence shown here is derived from an EMBL/GenBank/DDBJ whole genome shotgun (WGS) entry which is preliminary data.</text>
</comment>
<dbReference type="EMBL" id="JACXVP010000001">
    <property type="protein sequence ID" value="KAG5631276.1"/>
    <property type="molecule type" value="Genomic_DNA"/>
</dbReference>
<name>A0A9J6B3Q9_SOLCO</name>
<dbReference type="AlphaFoldDB" id="A0A9J6B3Q9"/>
<keyword evidence="2" id="KW-1185">Reference proteome</keyword>
<evidence type="ECO:0000313" key="2">
    <source>
        <dbReference type="Proteomes" id="UP000824120"/>
    </source>
</evidence>